<dbReference type="Pfam" id="PF03466">
    <property type="entry name" value="LysR_substrate"/>
    <property type="match status" value="1"/>
</dbReference>
<feature type="domain" description="HTH lysR-type" evidence="5">
    <location>
        <begin position="1"/>
        <end position="56"/>
    </location>
</feature>
<dbReference type="SUPFAM" id="SSF53850">
    <property type="entry name" value="Periplasmic binding protein-like II"/>
    <property type="match status" value="1"/>
</dbReference>
<accession>A0ABP9EBG3</accession>
<dbReference type="EMBL" id="BAABJZ010000006">
    <property type="protein sequence ID" value="GAA4874616.1"/>
    <property type="molecule type" value="Genomic_DNA"/>
</dbReference>
<reference evidence="7" key="1">
    <citation type="journal article" date="2019" name="Int. J. Syst. Evol. Microbiol.">
        <title>The Global Catalogue of Microorganisms (GCM) 10K type strain sequencing project: providing services to taxonomists for standard genome sequencing and annotation.</title>
        <authorList>
            <consortium name="The Broad Institute Genomics Platform"/>
            <consortium name="The Broad Institute Genome Sequencing Center for Infectious Disease"/>
            <person name="Wu L."/>
            <person name="Ma J."/>
        </authorList>
    </citation>
    <scope>NUCLEOTIDE SEQUENCE [LARGE SCALE GENOMIC DNA]</scope>
    <source>
        <strain evidence="7">JCM 18401</strain>
    </source>
</reference>
<dbReference type="InterPro" id="IPR058163">
    <property type="entry name" value="LysR-type_TF_proteobact-type"/>
</dbReference>
<dbReference type="SUPFAM" id="SSF46785">
    <property type="entry name" value="Winged helix' DNA-binding domain"/>
    <property type="match status" value="1"/>
</dbReference>
<protein>
    <submittedName>
        <fullName evidence="6">LysR family transcriptional regulator</fullName>
    </submittedName>
</protein>
<dbReference type="Gene3D" id="3.40.190.290">
    <property type="match status" value="1"/>
</dbReference>
<proteinExistence type="inferred from homology"/>
<dbReference type="CDD" id="cd08422">
    <property type="entry name" value="PBP2_CrgA_like"/>
    <property type="match status" value="1"/>
</dbReference>
<dbReference type="InterPro" id="IPR036388">
    <property type="entry name" value="WH-like_DNA-bd_sf"/>
</dbReference>
<comment type="caution">
    <text evidence="6">The sequence shown here is derived from an EMBL/GenBank/DDBJ whole genome shotgun (WGS) entry which is preliminary data.</text>
</comment>
<keyword evidence="3" id="KW-0238">DNA-binding</keyword>
<evidence type="ECO:0000313" key="7">
    <source>
        <dbReference type="Proteomes" id="UP001499988"/>
    </source>
</evidence>
<dbReference type="Gene3D" id="1.10.10.10">
    <property type="entry name" value="Winged helix-like DNA-binding domain superfamily/Winged helix DNA-binding domain"/>
    <property type="match status" value="1"/>
</dbReference>
<evidence type="ECO:0000256" key="4">
    <source>
        <dbReference type="ARBA" id="ARBA00023163"/>
    </source>
</evidence>
<dbReference type="Pfam" id="PF00126">
    <property type="entry name" value="HTH_1"/>
    <property type="match status" value="1"/>
</dbReference>
<evidence type="ECO:0000256" key="1">
    <source>
        <dbReference type="ARBA" id="ARBA00009437"/>
    </source>
</evidence>
<dbReference type="RefSeq" id="WP_345332970.1">
    <property type="nucleotide sequence ID" value="NZ_BAABJZ010000006.1"/>
</dbReference>
<name>A0ABP9EBG3_9GAMM</name>
<evidence type="ECO:0000259" key="5">
    <source>
        <dbReference type="PROSITE" id="PS50931"/>
    </source>
</evidence>
<sequence>MDDLQLFCLVVSAGSQLKAAERSGIPVSTLSRRLAALEQRLDVRLLERQGRELVATATGMQFYQRLSGELAQVQFQLTQLMENRHKVEGHLRLTVPSTLYQMRIASLLERFLADYPDVTVELSLSLEGATPETDRDLVIGFELGRSSELIARPFFQSEVGLFASPNYLREKGTPTSLDGLMTHDWIRQFDERQQAFTLDGETQLLSLSGRLVVNDLRAKIRAAQADLGLVLIPYQMLPDAGLVEVMPELQIPQRQAFVMYQQRVHQPKAMSLLIARLLD</sequence>
<keyword evidence="7" id="KW-1185">Reference proteome</keyword>
<evidence type="ECO:0000256" key="3">
    <source>
        <dbReference type="ARBA" id="ARBA00023125"/>
    </source>
</evidence>
<dbReference type="PANTHER" id="PTHR30537:SF5">
    <property type="entry name" value="HTH-TYPE TRANSCRIPTIONAL ACTIVATOR TTDR-RELATED"/>
    <property type="match status" value="1"/>
</dbReference>
<dbReference type="Proteomes" id="UP001499988">
    <property type="component" value="Unassembled WGS sequence"/>
</dbReference>
<dbReference type="PROSITE" id="PS50931">
    <property type="entry name" value="HTH_LYSR"/>
    <property type="match status" value="1"/>
</dbReference>
<dbReference type="InterPro" id="IPR000847">
    <property type="entry name" value="LysR_HTH_N"/>
</dbReference>
<gene>
    <name evidence="6" type="ORF">GCM10023333_04530</name>
</gene>
<evidence type="ECO:0000256" key="2">
    <source>
        <dbReference type="ARBA" id="ARBA00023015"/>
    </source>
</evidence>
<dbReference type="InterPro" id="IPR036390">
    <property type="entry name" value="WH_DNA-bd_sf"/>
</dbReference>
<dbReference type="PANTHER" id="PTHR30537">
    <property type="entry name" value="HTH-TYPE TRANSCRIPTIONAL REGULATOR"/>
    <property type="match status" value="1"/>
</dbReference>
<comment type="similarity">
    <text evidence="1">Belongs to the LysR transcriptional regulatory family.</text>
</comment>
<organism evidence="6 7">
    <name type="scientific">Ferrimonas pelagia</name>
    <dbReference type="NCBI Taxonomy" id="1177826"/>
    <lineage>
        <taxon>Bacteria</taxon>
        <taxon>Pseudomonadati</taxon>
        <taxon>Pseudomonadota</taxon>
        <taxon>Gammaproteobacteria</taxon>
        <taxon>Alteromonadales</taxon>
        <taxon>Ferrimonadaceae</taxon>
        <taxon>Ferrimonas</taxon>
    </lineage>
</organism>
<dbReference type="InterPro" id="IPR005119">
    <property type="entry name" value="LysR_subst-bd"/>
</dbReference>
<keyword evidence="2" id="KW-0805">Transcription regulation</keyword>
<keyword evidence="4" id="KW-0804">Transcription</keyword>
<evidence type="ECO:0000313" key="6">
    <source>
        <dbReference type="EMBL" id="GAA4874616.1"/>
    </source>
</evidence>